<dbReference type="InterPro" id="IPR051678">
    <property type="entry name" value="AGP_Transferase"/>
</dbReference>
<feature type="compositionally biased region" description="Basic and acidic residues" evidence="1">
    <location>
        <begin position="28"/>
        <end position="37"/>
    </location>
</feature>
<reference evidence="3 4" key="1">
    <citation type="journal article" date="2016" name="Mol. Biol. Evol.">
        <title>Comparative Genomics of Early-Diverging Mushroom-Forming Fungi Provides Insights into the Origins of Lignocellulose Decay Capabilities.</title>
        <authorList>
            <person name="Nagy L.G."/>
            <person name="Riley R."/>
            <person name="Tritt A."/>
            <person name="Adam C."/>
            <person name="Daum C."/>
            <person name="Floudas D."/>
            <person name="Sun H."/>
            <person name="Yadav J.S."/>
            <person name="Pangilinan J."/>
            <person name="Larsson K.H."/>
            <person name="Matsuura K."/>
            <person name="Barry K."/>
            <person name="Labutti K."/>
            <person name="Kuo R."/>
            <person name="Ohm R.A."/>
            <person name="Bhattacharya S.S."/>
            <person name="Shirouzu T."/>
            <person name="Yoshinaga Y."/>
            <person name="Martin F.M."/>
            <person name="Grigoriev I.V."/>
            <person name="Hibbett D.S."/>
        </authorList>
    </citation>
    <scope>NUCLEOTIDE SEQUENCE [LARGE SCALE GENOMIC DNA]</scope>
    <source>
        <strain evidence="3 4">HHB9708</strain>
    </source>
</reference>
<dbReference type="OrthoDB" id="10003767at2759"/>
<dbReference type="InterPro" id="IPR011009">
    <property type="entry name" value="Kinase-like_dom_sf"/>
</dbReference>
<dbReference type="SUPFAM" id="SSF56112">
    <property type="entry name" value="Protein kinase-like (PK-like)"/>
    <property type="match status" value="1"/>
</dbReference>
<feature type="compositionally biased region" description="Gly residues" evidence="1">
    <location>
        <begin position="270"/>
        <end position="282"/>
    </location>
</feature>
<evidence type="ECO:0000313" key="4">
    <source>
        <dbReference type="Proteomes" id="UP000076722"/>
    </source>
</evidence>
<sequence>MIPEDVAYEPYDERYEDEDEDQGPVDEDVLRERKADGDRPLPVDRNVLREIIEEKMHVEVDNMVFLSSGTFHKAFLINLKPSSDTSKPKELIARIARRFMPYIKTESEVATIAYLRNNTPIPVPEVFHHDSNPLNRLGLEYILMSKAPGVPASTLPPILPREFITSLATLLSSLSTHRFPSIGSLYDRGTHVGPIVSWPFFGSFRGEDSTIDRGPWGSTEEYLRACMEREVRAVVKENEGKIRGHRPKMDPEFHASLSDAEEDELEAGGTSTGGGGTGGVGSGWDSASDTGSEEDAFYRDYRSQQRSTYLVAHMNAREETVRGEMEALMRYYEQVGSDPSGKGHAFGLDCHDLSRENVFVDPNDCSKITCIIDWESTTIRPLWATAHLPSLIYTYHHSQPEHHYHLGYTPHHTHPSTPSPHPALLNAQALREEMTKLSASGGKEWLKWETEGEKLRRAHRALEWDGWEEGIVTSVLGDGFFEPDDSQAVNGVEDGGYFGNVVMGEGGRVFAAPPINVNGGGVPQAMPLVEAPAPAPLQVSGGVGVGVGVGGTRGFVGVIPEGADQPVAAVPAAVVNGAIVVGGGGGGTLMKSAMKKRHLDSHGDECEGVGGELGRRLGELVLSQADDTGDSSGTNSPFVGSPSATGAAIKIGRRRVLAFEDDEDVEGAGFDGGGHTDGVGGMKSFREFSTSEVGVGA</sequence>
<dbReference type="PANTHER" id="PTHR21310:SF13">
    <property type="entry name" value="AMINOGLYCOSIDE PHOSPHOTRANSFERASE DOMAIN-CONTAINING PROTEIN"/>
    <property type="match status" value="1"/>
</dbReference>
<dbReference type="PANTHER" id="PTHR21310">
    <property type="entry name" value="AMINOGLYCOSIDE PHOSPHOTRANSFERASE-RELATED-RELATED"/>
    <property type="match status" value="1"/>
</dbReference>
<organism evidence="3 4">
    <name type="scientific">Sistotremastrum niveocremeum HHB9708</name>
    <dbReference type="NCBI Taxonomy" id="1314777"/>
    <lineage>
        <taxon>Eukaryota</taxon>
        <taxon>Fungi</taxon>
        <taxon>Dikarya</taxon>
        <taxon>Basidiomycota</taxon>
        <taxon>Agaricomycotina</taxon>
        <taxon>Agaricomycetes</taxon>
        <taxon>Sistotremastrales</taxon>
        <taxon>Sistotremastraceae</taxon>
        <taxon>Sertulicium</taxon>
        <taxon>Sertulicium niveocremeum</taxon>
    </lineage>
</organism>
<evidence type="ECO:0000256" key="1">
    <source>
        <dbReference type="SAM" id="MobiDB-lite"/>
    </source>
</evidence>
<dbReference type="AlphaFoldDB" id="A0A164MS84"/>
<dbReference type="Pfam" id="PF01636">
    <property type="entry name" value="APH"/>
    <property type="match status" value="1"/>
</dbReference>
<accession>A0A164MS84</accession>
<proteinExistence type="predicted"/>
<gene>
    <name evidence="3" type="ORF">SISNIDRAFT_447174</name>
</gene>
<protein>
    <recommendedName>
        <fullName evidence="2">Aminoglycoside phosphotransferase domain-containing protein</fullName>
    </recommendedName>
</protein>
<evidence type="ECO:0000259" key="2">
    <source>
        <dbReference type="Pfam" id="PF01636"/>
    </source>
</evidence>
<feature type="compositionally biased region" description="Acidic residues" evidence="1">
    <location>
        <begin position="14"/>
        <end position="27"/>
    </location>
</feature>
<name>A0A164MS84_9AGAM</name>
<evidence type="ECO:0000313" key="3">
    <source>
        <dbReference type="EMBL" id="KZS86981.1"/>
    </source>
</evidence>
<dbReference type="InterPro" id="IPR002575">
    <property type="entry name" value="Aminoglycoside_PTrfase"/>
</dbReference>
<feature type="region of interest" description="Disordered" evidence="1">
    <location>
        <begin position="259"/>
        <end position="289"/>
    </location>
</feature>
<dbReference type="EMBL" id="KV419460">
    <property type="protein sequence ID" value="KZS86981.1"/>
    <property type="molecule type" value="Genomic_DNA"/>
</dbReference>
<feature type="region of interest" description="Disordered" evidence="1">
    <location>
        <begin position="1"/>
        <end position="37"/>
    </location>
</feature>
<feature type="domain" description="Aminoglycoside phosphotransferase" evidence="2">
    <location>
        <begin position="85"/>
        <end position="183"/>
    </location>
</feature>
<keyword evidence="4" id="KW-1185">Reference proteome</keyword>
<dbReference type="Proteomes" id="UP000076722">
    <property type="component" value="Unassembled WGS sequence"/>
</dbReference>
<dbReference type="STRING" id="1314777.A0A164MS84"/>